<dbReference type="AlphaFoldDB" id="A0A378NTQ4"/>
<dbReference type="RefSeq" id="WP_115151610.1">
    <property type="nucleotide sequence ID" value="NZ_UGPP01000001.1"/>
</dbReference>
<evidence type="ECO:0000313" key="2">
    <source>
        <dbReference type="Proteomes" id="UP000255234"/>
    </source>
</evidence>
<name>A0A378NTQ4_9FIRM</name>
<gene>
    <name evidence="1" type="ORF">NCTC10571_01403</name>
</gene>
<accession>A0A378NTQ4</accession>
<proteinExistence type="predicted"/>
<protein>
    <submittedName>
        <fullName evidence="1">Uncharacterized protein</fullName>
    </submittedName>
</protein>
<dbReference type="Proteomes" id="UP000255234">
    <property type="component" value="Unassembled WGS sequence"/>
</dbReference>
<reference evidence="1 2" key="1">
    <citation type="submission" date="2018-06" db="EMBL/GenBank/DDBJ databases">
        <authorList>
            <consortium name="Pathogen Informatics"/>
            <person name="Doyle S."/>
        </authorList>
    </citation>
    <scope>NUCLEOTIDE SEQUENCE [LARGE SCALE GENOMIC DNA]</scope>
    <source>
        <strain evidence="1 2">NCTC10571</strain>
    </source>
</reference>
<dbReference type="EMBL" id="UGPP01000001">
    <property type="protein sequence ID" value="STY71247.1"/>
    <property type="molecule type" value="Genomic_DNA"/>
</dbReference>
<evidence type="ECO:0000313" key="1">
    <source>
        <dbReference type="EMBL" id="STY71247.1"/>
    </source>
</evidence>
<organism evidence="1 2">
    <name type="scientific">Megamonas hypermegale</name>
    <dbReference type="NCBI Taxonomy" id="158847"/>
    <lineage>
        <taxon>Bacteria</taxon>
        <taxon>Bacillati</taxon>
        <taxon>Bacillota</taxon>
        <taxon>Negativicutes</taxon>
        <taxon>Selenomonadales</taxon>
        <taxon>Selenomonadaceae</taxon>
        <taxon>Megamonas</taxon>
    </lineage>
</organism>
<sequence>MKDIYSKEERNKILNMAMKQYECCGVSLELGDYFVVEEYPTMIFKIDNEWDKKLRLFYTIITEKSFYDDYCHELNWSTIPDECIKDIVNKMTYKSYNSIKIRCKYYTSIQKYINNNNKQEDIVYNVTKDMQKILSSNNCYTKEYRIKELILYWNLLCKIIYKQDNKEIIKDIKDLGYVCAIISK</sequence>